<evidence type="ECO:0000256" key="6">
    <source>
        <dbReference type="ARBA" id="ARBA00022679"/>
    </source>
</evidence>
<evidence type="ECO:0000256" key="8">
    <source>
        <dbReference type="ARBA" id="ARBA00022741"/>
    </source>
</evidence>
<name>A0AAX3N1L2_9BACL</name>
<dbReference type="FunFam" id="3.30.565.10:FF:000006">
    <property type="entry name" value="Sensor histidine kinase WalK"/>
    <property type="match status" value="1"/>
</dbReference>
<sequence>MKLRTTIYVYTSVFFMVLLLLINAFIYILFDRMSINTQTERAEAEASAVVEGIKNAAVSVAPDDLLRAFVPADGMLRLVRMSGEGQVVTSQTQQHLRNLDAPYRPNKVSQVTEVDGARYVFVSMPIIWVDGEVVNIQITESLASADNNLRVLRNVLFSVSVAALIAVIISSRLLSGIIIKPISRMIDTMKNIEQGGGFKSIDLEKKSKDELFEMGNTFNRMIDRLELNYEKQEQFVSNASHELKTPLTVIESYASLLKRRGAERPDLFNESVEAIHSEAVRMREMTEQLLLMARQTESAGVKLESCNIADMTQDTARSYQTAYRREVNVHIEAAEADEQMFAITDLNKAKQLLILFLDNARKYSEEHIDIQVEKEEGHIKVSIRDYGIGMSDSELAKVYDRFYRVDQARTRKQGGSGLGLSLAKEIAGHIQAEIDLKSRPGEGTTAILRFPSFLSKFS</sequence>
<dbReference type="PRINTS" id="PR00344">
    <property type="entry name" value="BCTRLSENSOR"/>
</dbReference>
<dbReference type="Proteomes" id="UP001220962">
    <property type="component" value="Chromosome"/>
</dbReference>
<dbReference type="EMBL" id="CP118108">
    <property type="protein sequence ID" value="WDI02268.1"/>
    <property type="molecule type" value="Genomic_DNA"/>
</dbReference>
<evidence type="ECO:0000256" key="3">
    <source>
        <dbReference type="ARBA" id="ARBA00012438"/>
    </source>
</evidence>
<keyword evidence="9" id="KW-0418">Kinase</keyword>
<dbReference type="SMART" id="SM00304">
    <property type="entry name" value="HAMP"/>
    <property type="match status" value="1"/>
</dbReference>
<evidence type="ECO:0000256" key="4">
    <source>
        <dbReference type="ARBA" id="ARBA00022475"/>
    </source>
</evidence>
<dbReference type="CDD" id="cd06225">
    <property type="entry name" value="HAMP"/>
    <property type="match status" value="1"/>
</dbReference>
<dbReference type="Pfam" id="PF02518">
    <property type="entry name" value="HATPase_c"/>
    <property type="match status" value="1"/>
</dbReference>
<dbReference type="InterPro" id="IPR036890">
    <property type="entry name" value="HATPase_C_sf"/>
</dbReference>
<comment type="subcellular location">
    <subcellularLocation>
        <location evidence="2">Cell membrane</location>
        <topology evidence="2">Multi-pass membrane protein</topology>
    </subcellularLocation>
</comment>
<dbReference type="PANTHER" id="PTHR45436">
    <property type="entry name" value="SENSOR HISTIDINE KINASE YKOH"/>
    <property type="match status" value="1"/>
</dbReference>
<dbReference type="FunFam" id="1.10.287.130:FF:000001">
    <property type="entry name" value="Two-component sensor histidine kinase"/>
    <property type="match status" value="1"/>
</dbReference>
<evidence type="ECO:0000259" key="15">
    <source>
        <dbReference type="PROSITE" id="PS50109"/>
    </source>
</evidence>
<keyword evidence="6" id="KW-0808">Transferase</keyword>
<dbReference type="Proteomes" id="UP001221519">
    <property type="component" value="Chromosome"/>
</dbReference>
<dbReference type="Gene3D" id="6.10.340.10">
    <property type="match status" value="1"/>
</dbReference>
<dbReference type="SUPFAM" id="SSF47384">
    <property type="entry name" value="Homodimeric domain of signal transducing histidine kinase"/>
    <property type="match status" value="1"/>
</dbReference>
<protein>
    <recommendedName>
        <fullName evidence="3">histidine kinase</fullName>
        <ecNumber evidence="3">2.7.13.3</ecNumber>
    </recommendedName>
</protein>
<keyword evidence="11 14" id="KW-1133">Transmembrane helix</keyword>
<organism evidence="17 19">
    <name type="scientific">Paenibacillus urinalis</name>
    <dbReference type="NCBI Taxonomy" id="521520"/>
    <lineage>
        <taxon>Bacteria</taxon>
        <taxon>Bacillati</taxon>
        <taxon>Bacillota</taxon>
        <taxon>Bacilli</taxon>
        <taxon>Bacillales</taxon>
        <taxon>Paenibacillaceae</taxon>
        <taxon>Paenibacillus</taxon>
    </lineage>
</organism>
<dbReference type="PANTHER" id="PTHR45436:SF5">
    <property type="entry name" value="SENSOR HISTIDINE KINASE TRCS"/>
    <property type="match status" value="1"/>
</dbReference>
<keyword evidence="5" id="KW-0597">Phosphoprotein</keyword>
<dbReference type="InterPro" id="IPR050428">
    <property type="entry name" value="TCS_sensor_his_kinase"/>
</dbReference>
<feature type="domain" description="HAMP" evidence="16">
    <location>
        <begin position="176"/>
        <end position="230"/>
    </location>
</feature>
<dbReference type="Gene3D" id="3.30.565.10">
    <property type="entry name" value="Histidine kinase-like ATPase, C-terminal domain"/>
    <property type="match status" value="1"/>
</dbReference>
<evidence type="ECO:0000256" key="14">
    <source>
        <dbReference type="SAM" id="Phobius"/>
    </source>
</evidence>
<dbReference type="CDD" id="cd00082">
    <property type="entry name" value="HisKA"/>
    <property type="match status" value="1"/>
</dbReference>
<dbReference type="InterPro" id="IPR003661">
    <property type="entry name" value="HisK_dim/P_dom"/>
</dbReference>
<evidence type="ECO:0000256" key="12">
    <source>
        <dbReference type="ARBA" id="ARBA00023012"/>
    </source>
</evidence>
<evidence type="ECO:0000256" key="9">
    <source>
        <dbReference type="ARBA" id="ARBA00022777"/>
    </source>
</evidence>
<feature type="domain" description="Histidine kinase" evidence="15">
    <location>
        <begin position="238"/>
        <end position="454"/>
    </location>
</feature>
<evidence type="ECO:0000256" key="11">
    <source>
        <dbReference type="ARBA" id="ARBA00022989"/>
    </source>
</evidence>
<dbReference type="GO" id="GO:0005886">
    <property type="term" value="C:plasma membrane"/>
    <property type="evidence" value="ECO:0007669"/>
    <property type="project" value="UniProtKB-SubCell"/>
</dbReference>
<evidence type="ECO:0000256" key="7">
    <source>
        <dbReference type="ARBA" id="ARBA00022692"/>
    </source>
</evidence>
<feature type="transmembrane region" description="Helical" evidence="14">
    <location>
        <begin position="7"/>
        <end position="30"/>
    </location>
</feature>
<keyword evidence="7 14" id="KW-0812">Transmembrane</keyword>
<evidence type="ECO:0000256" key="5">
    <source>
        <dbReference type="ARBA" id="ARBA00022553"/>
    </source>
</evidence>
<dbReference type="PROSITE" id="PS50109">
    <property type="entry name" value="HIS_KIN"/>
    <property type="match status" value="1"/>
</dbReference>
<evidence type="ECO:0000259" key="16">
    <source>
        <dbReference type="PROSITE" id="PS50885"/>
    </source>
</evidence>
<dbReference type="EC" id="2.7.13.3" evidence="3"/>
<keyword evidence="13 14" id="KW-0472">Membrane</keyword>
<dbReference type="GO" id="GO:0005524">
    <property type="term" value="F:ATP binding"/>
    <property type="evidence" value="ECO:0007669"/>
    <property type="project" value="UniProtKB-KW"/>
</dbReference>
<keyword evidence="12" id="KW-0902">Two-component regulatory system</keyword>
<dbReference type="SUPFAM" id="SSF55874">
    <property type="entry name" value="ATPase domain of HSP90 chaperone/DNA topoisomerase II/histidine kinase"/>
    <property type="match status" value="1"/>
</dbReference>
<dbReference type="InterPro" id="IPR004358">
    <property type="entry name" value="Sig_transdc_His_kin-like_C"/>
</dbReference>
<evidence type="ECO:0000256" key="13">
    <source>
        <dbReference type="ARBA" id="ARBA00023136"/>
    </source>
</evidence>
<comment type="catalytic activity">
    <reaction evidence="1">
        <text>ATP + protein L-histidine = ADP + protein N-phospho-L-histidine.</text>
        <dbReference type="EC" id="2.7.13.3"/>
    </reaction>
</comment>
<keyword evidence="4" id="KW-1003">Cell membrane</keyword>
<reference evidence="17 20" key="1">
    <citation type="submission" date="2023-02" db="EMBL/GenBank/DDBJ databases">
        <title>Pathogen: clinical or host-associated sample.</title>
        <authorList>
            <person name="Hergert J."/>
            <person name="Casey R."/>
            <person name="Wagner J."/>
            <person name="Young E.L."/>
            <person name="Oakeson K.F."/>
        </authorList>
    </citation>
    <scope>NUCLEOTIDE SEQUENCE</scope>
    <source>
        <strain evidence="18 20">2022CK-00829</strain>
        <strain evidence="17">2022CK-00830</strain>
    </source>
</reference>
<keyword evidence="10 17" id="KW-0067">ATP-binding</keyword>
<dbReference type="InterPro" id="IPR003660">
    <property type="entry name" value="HAMP_dom"/>
</dbReference>
<dbReference type="RefSeq" id="WP_274337749.1">
    <property type="nucleotide sequence ID" value="NZ_CP118101.1"/>
</dbReference>
<evidence type="ECO:0000313" key="18">
    <source>
        <dbReference type="EMBL" id="WDI02268.1"/>
    </source>
</evidence>
<dbReference type="Gene3D" id="1.10.287.130">
    <property type="match status" value="1"/>
</dbReference>
<evidence type="ECO:0000256" key="1">
    <source>
        <dbReference type="ARBA" id="ARBA00000085"/>
    </source>
</evidence>
<dbReference type="Pfam" id="PF00672">
    <property type="entry name" value="HAMP"/>
    <property type="match status" value="1"/>
</dbReference>
<keyword evidence="8" id="KW-0547">Nucleotide-binding</keyword>
<dbReference type="InterPro" id="IPR005467">
    <property type="entry name" value="His_kinase_dom"/>
</dbReference>
<dbReference type="AlphaFoldDB" id="A0AAX3N1L2"/>
<evidence type="ECO:0000313" key="20">
    <source>
        <dbReference type="Proteomes" id="UP001221519"/>
    </source>
</evidence>
<dbReference type="PROSITE" id="PS50885">
    <property type="entry name" value="HAMP"/>
    <property type="match status" value="1"/>
</dbReference>
<keyword evidence="20" id="KW-1185">Reference proteome</keyword>
<gene>
    <name evidence="17" type="ORF">PUW23_24260</name>
    <name evidence="18" type="ORF">PUW25_24250</name>
</gene>
<dbReference type="InterPro" id="IPR036097">
    <property type="entry name" value="HisK_dim/P_sf"/>
</dbReference>
<evidence type="ECO:0000256" key="10">
    <source>
        <dbReference type="ARBA" id="ARBA00022840"/>
    </source>
</evidence>
<dbReference type="SMART" id="SM00387">
    <property type="entry name" value="HATPase_c"/>
    <property type="match status" value="1"/>
</dbReference>
<dbReference type="SUPFAM" id="SSF158472">
    <property type="entry name" value="HAMP domain-like"/>
    <property type="match status" value="1"/>
</dbReference>
<evidence type="ECO:0000313" key="17">
    <source>
        <dbReference type="EMBL" id="WDH82522.1"/>
    </source>
</evidence>
<dbReference type="InterPro" id="IPR003594">
    <property type="entry name" value="HATPase_dom"/>
</dbReference>
<evidence type="ECO:0000256" key="2">
    <source>
        <dbReference type="ARBA" id="ARBA00004651"/>
    </source>
</evidence>
<dbReference type="Pfam" id="PF00512">
    <property type="entry name" value="HisKA"/>
    <property type="match status" value="1"/>
</dbReference>
<dbReference type="GO" id="GO:0000155">
    <property type="term" value="F:phosphorelay sensor kinase activity"/>
    <property type="evidence" value="ECO:0007669"/>
    <property type="project" value="InterPro"/>
</dbReference>
<evidence type="ECO:0000313" key="19">
    <source>
        <dbReference type="Proteomes" id="UP001220962"/>
    </source>
</evidence>
<dbReference type="EMBL" id="CP118101">
    <property type="protein sequence ID" value="WDH82522.1"/>
    <property type="molecule type" value="Genomic_DNA"/>
</dbReference>
<proteinExistence type="predicted"/>
<dbReference type="SMART" id="SM00388">
    <property type="entry name" value="HisKA"/>
    <property type="match status" value="1"/>
</dbReference>
<accession>A0AAX3N1L2</accession>